<dbReference type="AlphaFoldDB" id="F2RDH5"/>
<proteinExistence type="predicted"/>
<dbReference type="eggNOG" id="COG2226">
    <property type="taxonomic scope" value="Bacteria"/>
</dbReference>
<dbReference type="PANTHER" id="PTHR42912:SF95">
    <property type="entry name" value="METHYLTRANSFERASE TYPE 11 DOMAIN-CONTAINING PROTEIN"/>
    <property type="match status" value="1"/>
</dbReference>
<organism evidence="2 3">
    <name type="scientific">Streptomyces venezuelae (strain ATCC 10712 / CBS 650.69 / DSM 40230 / JCM 4526 / NBRC 13096 / PD 04745)</name>
    <dbReference type="NCBI Taxonomy" id="953739"/>
    <lineage>
        <taxon>Bacteria</taxon>
        <taxon>Bacillati</taxon>
        <taxon>Actinomycetota</taxon>
        <taxon>Actinomycetes</taxon>
        <taxon>Kitasatosporales</taxon>
        <taxon>Streptomycetaceae</taxon>
        <taxon>Streptomyces</taxon>
    </lineage>
</organism>
<dbReference type="InterPro" id="IPR013216">
    <property type="entry name" value="Methyltransf_11"/>
</dbReference>
<evidence type="ECO:0000313" key="2">
    <source>
        <dbReference type="EMBL" id="CCA59467.1"/>
    </source>
</evidence>
<gene>
    <name evidence="2" type="ordered locus">SVEN_6181</name>
</gene>
<dbReference type="InterPro" id="IPR050508">
    <property type="entry name" value="Methyltransf_Superfamily"/>
</dbReference>
<accession>F2RDH5</accession>
<dbReference type="STRING" id="953739.SVEN_6181"/>
<dbReference type="Gene3D" id="3.40.50.150">
    <property type="entry name" value="Vaccinia Virus protein VP39"/>
    <property type="match status" value="1"/>
</dbReference>
<dbReference type="HOGENOM" id="CLU_062440_3_0_11"/>
<dbReference type="PATRIC" id="fig|953739.5.peg.1387"/>
<dbReference type="InterPro" id="IPR029063">
    <property type="entry name" value="SAM-dependent_MTases_sf"/>
</dbReference>
<dbReference type="SUPFAM" id="SSF53335">
    <property type="entry name" value="S-adenosyl-L-methionine-dependent methyltransferases"/>
    <property type="match status" value="1"/>
</dbReference>
<dbReference type="Proteomes" id="UP000006854">
    <property type="component" value="Chromosome"/>
</dbReference>
<evidence type="ECO:0000313" key="3">
    <source>
        <dbReference type="Proteomes" id="UP000006854"/>
    </source>
</evidence>
<dbReference type="KEGG" id="sve:SVEN_6181"/>
<protein>
    <recommendedName>
        <fullName evidence="1">Methyltransferase type 11 domain-containing protein</fullName>
    </recommendedName>
</protein>
<evidence type="ECO:0000259" key="1">
    <source>
        <dbReference type="Pfam" id="PF08241"/>
    </source>
</evidence>
<dbReference type="EMBL" id="FR845719">
    <property type="protein sequence ID" value="CCA59467.1"/>
    <property type="molecule type" value="Genomic_DNA"/>
</dbReference>
<sequence>MTRETKQTPQPANDLVARLDAADRLPGAEFLRELSYDLLGAEPGTSVVDVGCGAGRAVAELAERGVKAIGVDPSERMIAAARGRWPEADFRVAGAYELPLPGASVVGYRADKVFHELDDPERALAEARRVLVPGGRIVLLGQDWDTIVIDSDDPALTRTIVHARADLTTAPRAARRYRNLLLNSRFSDVTVEVRTGVFTGSAMLLLLTGLAEAACSTGAITREQKDTWIVEQRARAETDRLFLALPMFMAAATAPE</sequence>
<dbReference type="RefSeq" id="WP_015037362.1">
    <property type="nucleotide sequence ID" value="NC_018750.1"/>
</dbReference>
<feature type="domain" description="Methyltransferase type 11" evidence="1">
    <location>
        <begin position="48"/>
        <end position="139"/>
    </location>
</feature>
<dbReference type="OrthoDB" id="3636702at2"/>
<dbReference type="CDD" id="cd02440">
    <property type="entry name" value="AdoMet_MTases"/>
    <property type="match status" value="1"/>
</dbReference>
<dbReference type="GO" id="GO:0008757">
    <property type="term" value="F:S-adenosylmethionine-dependent methyltransferase activity"/>
    <property type="evidence" value="ECO:0007669"/>
    <property type="project" value="InterPro"/>
</dbReference>
<keyword evidence="3" id="KW-1185">Reference proteome</keyword>
<dbReference type="GeneID" id="51866713"/>
<dbReference type="PANTHER" id="PTHR42912">
    <property type="entry name" value="METHYLTRANSFERASE"/>
    <property type="match status" value="1"/>
</dbReference>
<reference evidence="2 3" key="1">
    <citation type="journal article" date="2011" name="BMC Genomics">
        <title>Genome-wide analysis of the role of GlnR in Streptomyces venezuelae provides new insights into global nitrogen regulation in actinomycetes.</title>
        <authorList>
            <person name="Pullan S.T."/>
            <person name="Bibb M.J."/>
            <person name="Merrick M."/>
        </authorList>
    </citation>
    <scope>NUCLEOTIDE SEQUENCE [LARGE SCALE GENOMIC DNA]</scope>
    <source>
        <strain evidence="3">ATCC 10712 / CBS 650.69 / DSM 40230 / JCM 4526 / NBRC 13096 / PD 04745</strain>
    </source>
</reference>
<dbReference type="Pfam" id="PF08241">
    <property type="entry name" value="Methyltransf_11"/>
    <property type="match status" value="1"/>
</dbReference>
<name>F2RDH5_STRVP</name>